<protein>
    <recommendedName>
        <fullName evidence="6">MPN domain-containing protein</fullName>
    </recommendedName>
</protein>
<evidence type="ECO:0000256" key="2">
    <source>
        <dbReference type="ARBA" id="ARBA00022723"/>
    </source>
</evidence>
<dbReference type="EMBL" id="CADCVU010000048">
    <property type="protein sequence ID" value="CAA9486798.1"/>
    <property type="molecule type" value="Genomic_DNA"/>
</dbReference>
<organism evidence="7">
    <name type="scientific">uncultured Solirubrobacterales bacterium</name>
    <dbReference type="NCBI Taxonomy" id="768556"/>
    <lineage>
        <taxon>Bacteria</taxon>
        <taxon>Bacillati</taxon>
        <taxon>Actinomycetota</taxon>
        <taxon>Thermoleophilia</taxon>
        <taxon>Solirubrobacterales</taxon>
        <taxon>environmental samples</taxon>
    </lineage>
</organism>
<dbReference type="Pfam" id="PF14464">
    <property type="entry name" value="Prok-JAB"/>
    <property type="match status" value="1"/>
</dbReference>
<dbReference type="InterPro" id="IPR037518">
    <property type="entry name" value="MPN"/>
</dbReference>
<dbReference type="GO" id="GO:0008270">
    <property type="term" value="F:zinc ion binding"/>
    <property type="evidence" value="ECO:0007669"/>
    <property type="project" value="TreeGrafter"/>
</dbReference>
<accession>A0A6J4S178</accession>
<feature type="domain" description="MPN" evidence="6">
    <location>
        <begin position="1"/>
        <end position="118"/>
    </location>
</feature>
<dbReference type="PANTHER" id="PTHR34858">
    <property type="entry name" value="CYSO-CYSTEINE PEPTIDASE"/>
    <property type="match status" value="1"/>
</dbReference>
<evidence type="ECO:0000256" key="4">
    <source>
        <dbReference type="ARBA" id="ARBA00022833"/>
    </source>
</evidence>
<keyword evidence="3" id="KW-0378">Hydrolase</keyword>
<gene>
    <name evidence="7" type="ORF">AVDCRST_MAG45-496</name>
</gene>
<dbReference type="PANTHER" id="PTHR34858:SF1">
    <property type="entry name" value="CYSO-CYSTEINE PEPTIDASE"/>
    <property type="match status" value="1"/>
</dbReference>
<dbReference type="InterPro" id="IPR028090">
    <property type="entry name" value="JAB_dom_prok"/>
</dbReference>
<dbReference type="PROSITE" id="PS50249">
    <property type="entry name" value="MPN"/>
    <property type="match status" value="1"/>
</dbReference>
<dbReference type="CDD" id="cd08070">
    <property type="entry name" value="MPN_like"/>
    <property type="match status" value="1"/>
</dbReference>
<evidence type="ECO:0000256" key="5">
    <source>
        <dbReference type="ARBA" id="ARBA00023049"/>
    </source>
</evidence>
<evidence type="ECO:0000256" key="3">
    <source>
        <dbReference type="ARBA" id="ARBA00022801"/>
    </source>
</evidence>
<evidence type="ECO:0000256" key="1">
    <source>
        <dbReference type="ARBA" id="ARBA00022670"/>
    </source>
</evidence>
<proteinExistence type="predicted"/>
<dbReference type="GO" id="GO:0006508">
    <property type="term" value="P:proteolysis"/>
    <property type="evidence" value="ECO:0007669"/>
    <property type="project" value="UniProtKB-KW"/>
</dbReference>
<sequence>MTRSQWQQLVDHAVRDAPNECCGYLRARDGRVDEITEAANSRSSPYGYELPGAALLAVNELDDEGWEIGVYHSHPRSPAEPSQTDINLATYPHWTYLIVSLADANAPVVRAWRMADGRVTEEPVELD</sequence>
<name>A0A6J4S178_9ACTN</name>
<dbReference type="GO" id="GO:0008235">
    <property type="term" value="F:metalloexopeptidase activity"/>
    <property type="evidence" value="ECO:0007669"/>
    <property type="project" value="TreeGrafter"/>
</dbReference>
<evidence type="ECO:0000259" key="6">
    <source>
        <dbReference type="PROSITE" id="PS50249"/>
    </source>
</evidence>
<dbReference type="Gene3D" id="3.40.140.10">
    <property type="entry name" value="Cytidine Deaminase, domain 2"/>
    <property type="match status" value="1"/>
</dbReference>
<dbReference type="AlphaFoldDB" id="A0A6J4S178"/>
<reference evidence="7" key="1">
    <citation type="submission" date="2020-02" db="EMBL/GenBank/DDBJ databases">
        <authorList>
            <person name="Meier V. D."/>
        </authorList>
    </citation>
    <scope>NUCLEOTIDE SEQUENCE</scope>
    <source>
        <strain evidence="7">AVDCRST_MAG45</strain>
    </source>
</reference>
<keyword evidence="5" id="KW-0482">Metalloprotease</keyword>
<evidence type="ECO:0000313" key="7">
    <source>
        <dbReference type="EMBL" id="CAA9486798.1"/>
    </source>
</evidence>
<keyword evidence="4" id="KW-0862">Zinc</keyword>
<keyword evidence="1" id="KW-0645">Protease</keyword>
<keyword evidence="2" id="KW-0479">Metal-binding</keyword>
<dbReference type="SUPFAM" id="SSF102712">
    <property type="entry name" value="JAB1/MPN domain"/>
    <property type="match status" value="1"/>
</dbReference>
<dbReference type="InterPro" id="IPR051929">
    <property type="entry name" value="VirAsm_ModProt"/>
</dbReference>